<evidence type="ECO:0008006" key="3">
    <source>
        <dbReference type="Google" id="ProtNLM"/>
    </source>
</evidence>
<proteinExistence type="predicted"/>
<reference evidence="1" key="1">
    <citation type="submission" date="2021-02" db="EMBL/GenBank/DDBJ databases">
        <authorList>
            <person name="Nowell W R."/>
        </authorList>
    </citation>
    <scope>NUCLEOTIDE SEQUENCE</scope>
</reference>
<name>A0A819RNS1_9BILA</name>
<comment type="caution">
    <text evidence="1">The sequence shown here is derived from an EMBL/GenBank/DDBJ whole genome shotgun (WGS) entry which is preliminary data.</text>
</comment>
<accession>A0A819RNS1</accession>
<evidence type="ECO:0000313" key="2">
    <source>
        <dbReference type="Proteomes" id="UP000663866"/>
    </source>
</evidence>
<dbReference type="EMBL" id="CAJOBG010003016">
    <property type="protein sequence ID" value="CAF4041264.1"/>
    <property type="molecule type" value="Genomic_DNA"/>
</dbReference>
<keyword evidence="2" id="KW-1185">Reference proteome</keyword>
<dbReference type="Proteomes" id="UP000663866">
    <property type="component" value="Unassembled WGS sequence"/>
</dbReference>
<dbReference type="AlphaFoldDB" id="A0A819RNS1"/>
<protein>
    <recommendedName>
        <fullName evidence="3">C2H2-type domain-containing protein</fullName>
    </recommendedName>
</protein>
<organism evidence="1 2">
    <name type="scientific">Rotaria magnacalcarata</name>
    <dbReference type="NCBI Taxonomy" id="392030"/>
    <lineage>
        <taxon>Eukaryota</taxon>
        <taxon>Metazoa</taxon>
        <taxon>Spiralia</taxon>
        <taxon>Gnathifera</taxon>
        <taxon>Rotifera</taxon>
        <taxon>Eurotatoria</taxon>
        <taxon>Bdelloidea</taxon>
        <taxon>Philodinida</taxon>
        <taxon>Philodinidae</taxon>
        <taxon>Rotaria</taxon>
    </lineage>
</organism>
<evidence type="ECO:0000313" key="1">
    <source>
        <dbReference type="EMBL" id="CAF4041264.1"/>
    </source>
</evidence>
<gene>
    <name evidence="1" type="ORF">OVN521_LOCUS17403</name>
</gene>
<sequence>MTCNINQKCGVCYRTYSAYKSHVYRRHSSQLFSSEPSFNNINTTCTNNNEQEDVDSPINSNVIYDDDNEELFYLDNSASLDLPTYENTEQSARTTASLSSTVSQEYPSVSILDIKKSYTSFIMQLREDFLLPKNTTDVICCYIVTLMNHLEVLLERHAFDISADSFCSKDLKEKATNKAIELNILKDVVKNICHQIQGITKNEYQFMKSCEEFFGYDPPEEIIISANDEELEQGYLIPIDKSLSSMLRSQHILTEILQNVQQQRMAVAMDDDLMLSYRDGHFGSRVHDNSLLIQLYTDDIGVTNPIGAKRDQHKLSMIYFCLEDLPEQYRSRIDFINLVAICPTNIFKDNMKAKRFLQPIINNLNELQVNGLFINGNHLKFTFSTMVADNLAAHLIGGFQMSFNNGYFCRRCYIKSADRNLPISMTKADTRTCIDYDKFVEKVIRNPYESPLMGINEKSALEGLIGFHPIMSLPGDLMHDYIEGICPLVMMALLKQASSMRLVTYAGIQKRMEKFQYGYFDCRNRPPPILVKHMQNDRISATAAQKLCLFRLFPIIFNDFIHDVPSMIVYKQLRDILDLVLSIPFRKQWIPVLRDLCIGFHESMLLYFHTKMVPKIHFVCEYDKIINDYGPSIRQWCFRYEGCHAYFKKIALRSNNFKNVPKMLATRYCLKQAFKLSQLNRMKNLHYAVRITNTQRTSFTTQIKNILLDHFGRINPEKDLIQCNKLFHENVEYYRSSVYVLDLRDPDEQPIFAQIIYILKNNEKWWFIIDTLETIGYDESLCSWEVKSMDRFSLMDPHHMKYYYKGLDIYELKNSKNEIDGPTLELMNSVEKITTFIPKFKQQLLFLNEREKLFNKSNDNLTQPIVSSSASSNLNLSSSSSSSTLSSFSESISERGSKEFINSATSESDQSLIVQEKNALFPDKYVIPPLPNALLKDIQNGALNKFGPHYSNRQILIEAVANDLIDKYNMFYPTHKQFQVIGEAIVECLKLPLIQENIAIWKDALQTKLKRKRFENRNNIEVEHYQLKYSRIGSGRPVKKRIGEIAQKDRQKQIMQLTYDDATLQNIQTKAEKLRDESDLDIHAQLHLWQETVHFRRQCIREKPTSEILQEFPDYSNQLLIFEEVKMTTTVDLSSAIRRQIPILLEKGFSAQPRWG</sequence>